<keyword evidence="2" id="KW-1185">Reference proteome</keyword>
<comment type="caution">
    <text evidence="1">The sequence shown here is derived from an EMBL/GenBank/DDBJ whole genome shotgun (WGS) entry which is preliminary data.</text>
</comment>
<dbReference type="Proteomes" id="UP000637074">
    <property type="component" value="Unassembled WGS sequence"/>
</dbReference>
<evidence type="ECO:0000313" key="1">
    <source>
        <dbReference type="EMBL" id="GHI01505.1"/>
    </source>
</evidence>
<reference evidence="1 2" key="1">
    <citation type="journal article" date="2022" name="Int. J. Syst. Evol. Microbiol.">
        <title>Neobacillus kokaensis sp. nov., isolated from soil.</title>
        <authorList>
            <person name="Yuki K."/>
            <person name="Matsubara H."/>
            <person name="Yamaguchi S."/>
        </authorList>
    </citation>
    <scope>NUCLEOTIDE SEQUENCE [LARGE SCALE GENOMIC DNA]</scope>
    <source>
        <strain evidence="1 2">LOB 377</strain>
    </source>
</reference>
<proteinExistence type="predicted"/>
<dbReference type="EMBL" id="BNDS01000044">
    <property type="protein sequence ID" value="GHI01505.1"/>
    <property type="molecule type" value="Genomic_DNA"/>
</dbReference>
<evidence type="ECO:0000313" key="2">
    <source>
        <dbReference type="Proteomes" id="UP000637074"/>
    </source>
</evidence>
<gene>
    <name evidence="1" type="ORF">AM1BK_50470</name>
</gene>
<sequence>MSFCVNYSIFISRYPQLCPGANSLINFPSIVFKPWVCVKRCLIVIFFRNSSFVKDKYFVIGSSIESIKPLNTAYAVAKPI</sequence>
<accession>A0ABQ3NC52</accession>
<name>A0ABQ3NC52_9BACI</name>
<organism evidence="1 2">
    <name type="scientific">Neobacillus kokaensis</name>
    <dbReference type="NCBI Taxonomy" id="2759023"/>
    <lineage>
        <taxon>Bacteria</taxon>
        <taxon>Bacillati</taxon>
        <taxon>Bacillota</taxon>
        <taxon>Bacilli</taxon>
        <taxon>Bacillales</taxon>
        <taxon>Bacillaceae</taxon>
        <taxon>Neobacillus</taxon>
    </lineage>
</organism>
<protein>
    <submittedName>
        <fullName evidence="1">Uncharacterized protein</fullName>
    </submittedName>
</protein>